<evidence type="ECO:0000313" key="3">
    <source>
        <dbReference type="EMBL" id="CCJ32616.1"/>
    </source>
</evidence>
<protein>
    <submittedName>
        <fullName evidence="3">Flagellar protein</fullName>
    </submittedName>
</protein>
<dbReference type="Gene3D" id="2.40.10.220">
    <property type="entry name" value="predicted glycosyltransferase like domains"/>
    <property type="match status" value="1"/>
</dbReference>
<dbReference type="RefSeq" id="WP_008907896.1">
    <property type="nucleotide sequence ID" value="NZ_CAKP01000022.1"/>
</dbReference>
<keyword evidence="4" id="KW-1185">Reference proteome</keyword>
<feature type="domain" description="PilZ" evidence="1">
    <location>
        <begin position="96"/>
        <end position="210"/>
    </location>
</feature>
<dbReference type="eggNOG" id="COG5581">
    <property type="taxonomic scope" value="Bacteria"/>
</dbReference>
<dbReference type="EMBL" id="CAKP01000022">
    <property type="protein sequence ID" value="CCJ32616.1"/>
    <property type="molecule type" value="Genomic_DNA"/>
</dbReference>
<dbReference type="GO" id="GO:0035438">
    <property type="term" value="F:cyclic-di-GMP binding"/>
    <property type="evidence" value="ECO:0007669"/>
    <property type="project" value="InterPro"/>
</dbReference>
<gene>
    <name evidence="3" type="ORF">CAAU_0532</name>
</gene>
<proteinExistence type="predicted"/>
<accession>I7J4I0</accession>
<dbReference type="InterPro" id="IPR009926">
    <property type="entry name" value="T3SS_YcgR_PilZN"/>
</dbReference>
<sequence length="221" mass="25538">MNGLNVNLKIGQKIDVIQDGITFVSKIQDINENFLLIDVPVAGNRYFIAHHGRVIEFYVPNEKDVTKCRAIILGKKRENNIEMLVLSLPEVIEKVQRREFFRLPITMEIKYSILPQDKRYFDLKDVPALYYKQLHKGLTVDISGGGIKILTKEKAPSGNNVLLLLTIPHEVMILASVVRTEDVDNKNFKLALKYENIDEKTRDSIIKFIFNKMREQLKLLK</sequence>
<keyword evidence="3" id="KW-0969">Cilium</keyword>
<dbReference type="AlphaFoldDB" id="I7J4I0"/>
<organism evidence="3 4">
    <name type="scientific">Caloramator australicus RC3</name>
    <dbReference type="NCBI Taxonomy" id="857293"/>
    <lineage>
        <taxon>Bacteria</taxon>
        <taxon>Bacillati</taxon>
        <taxon>Bacillota</taxon>
        <taxon>Clostridia</taxon>
        <taxon>Eubacteriales</taxon>
        <taxon>Clostridiaceae</taxon>
        <taxon>Caloramator</taxon>
    </lineage>
</organism>
<dbReference type="InterPro" id="IPR009875">
    <property type="entry name" value="PilZ_domain"/>
</dbReference>
<feature type="domain" description="Type III secretion system flagellar brake protein YcgR PilZN" evidence="2">
    <location>
        <begin position="9"/>
        <end position="89"/>
    </location>
</feature>
<reference evidence="3 4" key="1">
    <citation type="journal article" date="2011" name="J. Bacteriol.">
        <title>Draft genome sequence of Caloramator australicus strain RC3T, a thermoanaerobe from the Great Artesian Basin of Australia.</title>
        <authorList>
            <person name="Ogg C.D."/>
            <person name="Patel B.K.C."/>
        </authorList>
    </citation>
    <scope>NUCLEOTIDE SEQUENCE [LARGE SCALE GENOMIC DNA]</scope>
    <source>
        <strain evidence="3 4">RC3</strain>
    </source>
</reference>
<keyword evidence="3" id="KW-0282">Flagellum</keyword>
<dbReference type="STRING" id="857293.CAAU_0532"/>
<evidence type="ECO:0000313" key="4">
    <source>
        <dbReference type="Proteomes" id="UP000007652"/>
    </source>
</evidence>
<dbReference type="Pfam" id="PF12945">
    <property type="entry name" value="PilZNR"/>
    <property type="match status" value="1"/>
</dbReference>
<name>I7J4I0_9CLOT</name>
<evidence type="ECO:0000259" key="1">
    <source>
        <dbReference type="Pfam" id="PF07238"/>
    </source>
</evidence>
<dbReference type="Proteomes" id="UP000007652">
    <property type="component" value="Unassembled WGS sequence"/>
</dbReference>
<dbReference type="Pfam" id="PF07238">
    <property type="entry name" value="PilZ"/>
    <property type="match status" value="1"/>
</dbReference>
<comment type="caution">
    <text evidence="3">The sequence shown here is derived from an EMBL/GenBank/DDBJ whole genome shotgun (WGS) entry which is preliminary data.</text>
</comment>
<keyword evidence="3" id="KW-0966">Cell projection</keyword>
<dbReference type="OrthoDB" id="3493at2"/>
<evidence type="ECO:0000259" key="2">
    <source>
        <dbReference type="Pfam" id="PF12945"/>
    </source>
</evidence>